<organism evidence="3">
    <name type="scientific">Auxenochlorella protothecoides</name>
    <name type="common">Green microalga</name>
    <name type="synonym">Chlorella protothecoides</name>
    <dbReference type="NCBI Taxonomy" id="3075"/>
    <lineage>
        <taxon>Eukaryota</taxon>
        <taxon>Viridiplantae</taxon>
        <taxon>Chlorophyta</taxon>
        <taxon>core chlorophytes</taxon>
        <taxon>Trebouxiophyceae</taxon>
        <taxon>Chlorellales</taxon>
        <taxon>Chlorellaceae</taxon>
        <taxon>Auxenochlorella</taxon>
    </lineage>
</organism>
<dbReference type="CDD" id="cd22151">
    <property type="entry name" value="F-box_AtGID2-like"/>
    <property type="match status" value="1"/>
</dbReference>
<dbReference type="GO" id="GO:0019005">
    <property type="term" value="C:SCF ubiquitin ligase complex"/>
    <property type="evidence" value="ECO:0007669"/>
    <property type="project" value="TreeGrafter"/>
</dbReference>
<gene>
    <name evidence="3" type="ORF">g.37768</name>
</gene>
<evidence type="ECO:0000256" key="1">
    <source>
        <dbReference type="ARBA" id="ARBA00022786"/>
    </source>
</evidence>
<dbReference type="SUPFAM" id="SSF81383">
    <property type="entry name" value="F-box domain"/>
    <property type="match status" value="1"/>
</dbReference>
<dbReference type="PANTHER" id="PTHR12874">
    <property type="entry name" value="F-BOX ONLY PROTEIN 48-RELATED"/>
    <property type="match status" value="1"/>
</dbReference>
<evidence type="ECO:0000259" key="2">
    <source>
        <dbReference type="PROSITE" id="PS50181"/>
    </source>
</evidence>
<dbReference type="GO" id="GO:0005737">
    <property type="term" value="C:cytoplasm"/>
    <property type="evidence" value="ECO:0007669"/>
    <property type="project" value="TreeGrafter"/>
</dbReference>
<dbReference type="EMBL" id="GDKF01000973">
    <property type="protein sequence ID" value="JAT77649.1"/>
    <property type="molecule type" value="Transcribed_RNA"/>
</dbReference>
<dbReference type="SMART" id="SM00256">
    <property type="entry name" value="FBOX"/>
    <property type="match status" value="1"/>
</dbReference>
<sequence>MTTLVLAHEAGGPSRHLPVTGRPWLNLYGVRLRAPETHHVALQGDAALIQRLLPDELLLAILSKLPASGLGVASCVCRQWHRVARDPSLWQALCQEAFGRTLDRSALLTQVRDPHGGSWRAMYLDRPRLRYDGVYCSRNTYIKQGIREWAVQNAVHMVCYFRYYRFCADGTFVYRTSPEPLTRVLRSLTHPDQRAKAGAAPVVYVGRYAQRGSTVHTSLRYNDSRATELRARLTLRSTSPRWTTSSRGSAGAR</sequence>
<dbReference type="AlphaFoldDB" id="A0A1D2AEL0"/>
<dbReference type="InterPro" id="IPR001810">
    <property type="entry name" value="F-box_dom"/>
</dbReference>
<dbReference type="Pfam" id="PF12937">
    <property type="entry name" value="F-box-like"/>
    <property type="match status" value="1"/>
</dbReference>
<reference evidence="3" key="1">
    <citation type="submission" date="2015-08" db="EMBL/GenBank/DDBJ databases">
        <authorList>
            <person name="Babu N.S."/>
            <person name="Beckwith C.J."/>
            <person name="Beseler K.G."/>
            <person name="Brison A."/>
            <person name="Carone J.V."/>
            <person name="Caskin T.P."/>
            <person name="Diamond M."/>
            <person name="Durham M.E."/>
            <person name="Foxe J.M."/>
            <person name="Go M."/>
            <person name="Henderson B.A."/>
            <person name="Jones I.B."/>
            <person name="McGettigan J.A."/>
            <person name="Micheletti S.J."/>
            <person name="Nasrallah M.E."/>
            <person name="Ortiz D."/>
            <person name="Piller C.R."/>
            <person name="Privatt S.R."/>
            <person name="Schneider S.L."/>
            <person name="Sharp S."/>
            <person name="Smith T.C."/>
            <person name="Stanton J.D."/>
            <person name="Ullery H.E."/>
            <person name="Wilson R.J."/>
            <person name="Serrano M.G."/>
            <person name="Buck G."/>
            <person name="Lee V."/>
            <person name="Wang Y."/>
            <person name="Carvalho R."/>
            <person name="Voegtly L."/>
            <person name="Shi R."/>
            <person name="Duckworth R."/>
            <person name="Johnson A."/>
            <person name="Loviza R."/>
            <person name="Walstead R."/>
            <person name="Shah Z."/>
            <person name="Kiflezghi M."/>
            <person name="Wade K."/>
            <person name="Ball S.L."/>
            <person name="Bradley K.W."/>
            <person name="Asai D.J."/>
            <person name="Bowman C.A."/>
            <person name="Russell D.A."/>
            <person name="Pope W.H."/>
            <person name="Jacobs-Sera D."/>
            <person name="Hendrix R.W."/>
            <person name="Hatfull G.F."/>
        </authorList>
    </citation>
    <scope>NUCLEOTIDE SEQUENCE</scope>
</reference>
<keyword evidence="1" id="KW-0833">Ubl conjugation pathway</keyword>
<dbReference type="InterPro" id="IPR036047">
    <property type="entry name" value="F-box-like_dom_sf"/>
</dbReference>
<dbReference type="InterPro" id="IPR045464">
    <property type="entry name" value="Hrt3/FBXO9_C"/>
</dbReference>
<feature type="domain" description="F-box" evidence="2">
    <location>
        <begin position="47"/>
        <end position="93"/>
    </location>
</feature>
<proteinExistence type="predicted"/>
<protein>
    <recommendedName>
        <fullName evidence="2">F-box domain-containing protein</fullName>
    </recommendedName>
</protein>
<dbReference type="PANTHER" id="PTHR12874:SF9">
    <property type="entry name" value="F-BOX ONLY PROTEIN 48"/>
    <property type="match status" value="1"/>
</dbReference>
<dbReference type="Gene3D" id="1.20.1280.50">
    <property type="match status" value="1"/>
</dbReference>
<evidence type="ECO:0000313" key="3">
    <source>
        <dbReference type="EMBL" id="JAT77649.1"/>
    </source>
</evidence>
<name>A0A1D2AEL0_AUXPR</name>
<dbReference type="PROSITE" id="PS50181">
    <property type="entry name" value="FBOX"/>
    <property type="match status" value="1"/>
</dbReference>
<dbReference type="GO" id="GO:0031146">
    <property type="term" value="P:SCF-dependent proteasomal ubiquitin-dependent protein catabolic process"/>
    <property type="evidence" value="ECO:0007669"/>
    <property type="project" value="TreeGrafter"/>
</dbReference>
<accession>A0A1D2AEL0</accession>
<dbReference type="Pfam" id="PF19270">
    <property type="entry name" value="FBO_C"/>
    <property type="match status" value="1"/>
</dbReference>